<comment type="function">
    <text evidence="17">Catalyzes the dehydration of the S-form of NAD(P)HX at the expense of ADP, which is converted to AMP. Together with NAD(P)HX epimerase, which catalyzes the epimerization of the S- and R-forms, the enzyme allows the repair of both epimers of NAD(P)HX, a damaged form of NAD(P)H that is a result of enzymatic or heat-dependent hydration.</text>
</comment>
<dbReference type="InterPro" id="IPR036652">
    <property type="entry name" value="YjeF_N_dom_sf"/>
</dbReference>
<comment type="catalytic activity">
    <reaction evidence="1 18 19">
        <text>(6R)-NADHX = (6S)-NADHX</text>
        <dbReference type="Rhea" id="RHEA:32215"/>
        <dbReference type="ChEBI" id="CHEBI:64074"/>
        <dbReference type="ChEBI" id="CHEBI:64075"/>
        <dbReference type="EC" id="5.1.99.6"/>
    </reaction>
</comment>
<organism evidence="22 23">
    <name type="scientific">Thermotoga petrophila</name>
    <dbReference type="NCBI Taxonomy" id="93929"/>
    <lineage>
        <taxon>Bacteria</taxon>
        <taxon>Thermotogati</taxon>
        <taxon>Thermotogota</taxon>
        <taxon>Thermotogae</taxon>
        <taxon>Thermotogales</taxon>
        <taxon>Thermotogaceae</taxon>
        <taxon>Thermotoga</taxon>
    </lineage>
</organism>
<keyword evidence="8 17" id="KW-0521">NADP</keyword>
<comment type="similarity">
    <text evidence="4 19">In the C-terminal section; belongs to the NnrD/CARKD family.</text>
</comment>
<evidence type="ECO:0000259" key="20">
    <source>
        <dbReference type="PROSITE" id="PS51383"/>
    </source>
</evidence>
<feature type="domain" description="YjeF N-terminal" evidence="21">
    <location>
        <begin position="9"/>
        <end position="212"/>
    </location>
</feature>
<dbReference type="EC" id="5.1.99.6" evidence="19"/>
<keyword evidence="13" id="KW-0511">Multifunctional enzyme</keyword>
<dbReference type="EC" id="4.2.1.136" evidence="19"/>
<evidence type="ECO:0000256" key="6">
    <source>
        <dbReference type="ARBA" id="ARBA00022741"/>
    </source>
</evidence>
<dbReference type="Gene3D" id="3.40.50.10260">
    <property type="entry name" value="YjeF N-terminal domain"/>
    <property type="match status" value="1"/>
</dbReference>
<feature type="binding site" evidence="18">
    <location>
        <position position="155"/>
    </location>
    <ligand>
        <name>(6S)-NADPHX</name>
        <dbReference type="ChEBI" id="CHEBI:64076"/>
    </ligand>
</feature>
<dbReference type="PROSITE" id="PS01049">
    <property type="entry name" value="YJEF_C_1"/>
    <property type="match status" value="1"/>
</dbReference>
<dbReference type="PROSITE" id="PS51383">
    <property type="entry name" value="YJEF_C_3"/>
    <property type="match status" value="1"/>
</dbReference>
<feature type="binding site" evidence="17">
    <location>
        <begin position="410"/>
        <end position="414"/>
    </location>
    <ligand>
        <name>AMP</name>
        <dbReference type="ChEBI" id="CHEBI:456215"/>
    </ligand>
</feature>
<dbReference type="HAMAP" id="MF_01966">
    <property type="entry name" value="NADHX_epimerase"/>
    <property type="match status" value="1"/>
</dbReference>
<dbReference type="GO" id="GO:0046872">
    <property type="term" value="F:metal ion binding"/>
    <property type="evidence" value="ECO:0007669"/>
    <property type="project" value="UniProtKB-UniRule"/>
</dbReference>
<dbReference type="NCBIfam" id="TIGR00197">
    <property type="entry name" value="yjeF_nterm"/>
    <property type="match status" value="1"/>
</dbReference>
<accession>A0A101EPG8</accession>
<dbReference type="InterPro" id="IPR017953">
    <property type="entry name" value="Carbohydrate_kinase_pred_CS"/>
</dbReference>
<evidence type="ECO:0000313" key="22">
    <source>
        <dbReference type="EMBL" id="KUK22453.1"/>
    </source>
</evidence>
<dbReference type="SUPFAM" id="SSF64153">
    <property type="entry name" value="YjeF N-terminal domain-like"/>
    <property type="match status" value="1"/>
</dbReference>
<dbReference type="GO" id="GO:0052856">
    <property type="term" value="F:NAD(P)HX epimerase activity"/>
    <property type="evidence" value="ECO:0007669"/>
    <property type="project" value="UniProtKB-UniRule"/>
</dbReference>
<dbReference type="InterPro" id="IPR000631">
    <property type="entry name" value="CARKD"/>
</dbReference>
<feature type="domain" description="YjeF C-terminal" evidence="20">
    <location>
        <begin position="220"/>
        <end position="496"/>
    </location>
</feature>
<dbReference type="FunFam" id="3.40.50.10260:FF:000003">
    <property type="entry name" value="Multifunctional fusion protein"/>
    <property type="match status" value="1"/>
</dbReference>
<dbReference type="Pfam" id="PF03853">
    <property type="entry name" value="YjeF_N"/>
    <property type="match status" value="1"/>
</dbReference>
<gene>
    <name evidence="18" type="primary">nnrE</name>
    <name evidence="17" type="synonym">nnrD</name>
    <name evidence="22" type="ORF">XD57_1447</name>
</gene>
<feature type="binding site" evidence="17">
    <location>
        <position position="438"/>
    </location>
    <ligand>
        <name>AMP</name>
        <dbReference type="ChEBI" id="CHEBI:456215"/>
    </ligand>
</feature>
<feature type="binding site" evidence="18">
    <location>
        <begin position="126"/>
        <end position="132"/>
    </location>
    <ligand>
        <name>(6S)-NADPHX</name>
        <dbReference type="ChEBI" id="CHEBI:64076"/>
    </ligand>
</feature>
<feature type="binding site" evidence="18">
    <location>
        <position position="158"/>
    </location>
    <ligand>
        <name>K(+)</name>
        <dbReference type="ChEBI" id="CHEBI:29103"/>
    </ligand>
</feature>
<dbReference type="HAMAP" id="MF_01965">
    <property type="entry name" value="NADHX_dehydratase"/>
    <property type="match status" value="1"/>
</dbReference>
<comment type="similarity">
    <text evidence="3 19">In the N-terminal section; belongs to the NnrE/AIBP family.</text>
</comment>
<comment type="cofactor">
    <cofactor evidence="18 19">
        <name>K(+)</name>
        <dbReference type="ChEBI" id="CHEBI:29103"/>
    </cofactor>
    <text evidence="18 19">Binds 1 potassium ion per subunit.</text>
</comment>
<evidence type="ECO:0000256" key="16">
    <source>
        <dbReference type="ARBA" id="ARBA00049209"/>
    </source>
</evidence>
<dbReference type="PANTHER" id="PTHR12592:SF0">
    <property type="entry name" value="ATP-DEPENDENT (S)-NAD(P)H-HYDRATE DEHYDRATASE"/>
    <property type="match status" value="1"/>
</dbReference>
<evidence type="ECO:0000256" key="5">
    <source>
        <dbReference type="ARBA" id="ARBA00022723"/>
    </source>
</evidence>
<feature type="binding site" evidence="18">
    <location>
        <position position="137"/>
    </location>
    <ligand>
        <name>(6S)-NADPHX</name>
        <dbReference type="ChEBI" id="CHEBI:64076"/>
    </ligand>
</feature>
<dbReference type="InterPro" id="IPR029056">
    <property type="entry name" value="Ribokinase-like"/>
</dbReference>
<keyword evidence="10 17" id="KW-0520">NAD</keyword>
<feature type="binding site" evidence="18">
    <location>
        <position position="60"/>
    </location>
    <ligand>
        <name>K(+)</name>
        <dbReference type="ChEBI" id="CHEBI:29103"/>
    </ligand>
</feature>
<evidence type="ECO:0000259" key="21">
    <source>
        <dbReference type="PROSITE" id="PS51385"/>
    </source>
</evidence>
<evidence type="ECO:0000256" key="13">
    <source>
        <dbReference type="ARBA" id="ARBA00023268"/>
    </source>
</evidence>
<feature type="binding site" evidence="17">
    <location>
        <position position="439"/>
    </location>
    <ligand>
        <name>(6S)-NADPHX</name>
        <dbReference type="ChEBI" id="CHEBI:64076"/>
    </ligand>
</feature>
<keyword evidence="5 18" id="KW-0479">Metal-binding</keyword>
<dbReference type="PROSITE" id="PS01050">
    <property type="entry name" value="YJEF_C_2"/>
    <property type="match status" value="1"/>
</dbReference>
<dbReference type="PIRSF" id="PIRSF017184">
    <property type="entry name" value="Nnr"/>
    <property type="match status" value="1"/>
</dbReference>
<dbReference type="GO" id="GO:0046496">
    <property type="term" value="P:nicotinamide nucleotide metabolic process"/>
    <property type="evidence" value="ECO:0007669"/>
    <property type="project" value="UniProtKB-UniRule"/>
</dbReference>
<feature type="binding site" evidence="18">
    <location>
        <position position="122"/>
    </location>
    <ligand>
        <name>K(+)</name>
        <dbReference type="ChEBI" id="CHEBI:29103"/>
    </ligand>
</feature>
<evidence type="ECO:0000256" key="1">
    <source>
        <dbReference type="ARBA" id="ARBA00000013"/>
    </source>
</evidence>
<feature type="binding site" evidence="17">
    <location>
        <position position="374"/>
    </location>
    <ligand>
        <name>(6S)-NADPHX</name>
        <dbReference type="ChEBI" id="CHEBI:64076"/>
    </ligand>
</feature>
<evidence type="ECO:0000256" key="15">
    <source>
        <dbReference type="ARBA" id="ARBA00048238"/>
    </source>
</evidence>
<dbReference type="CDD" id="cd01171">
    <property type="entry name" value="YXKO-related"/>
    <property type="match status" value="1"/>
</dbReference>
<evidence type="ECO:0000256" key="10">
    <source>
        <dbReference type="ARBA" id="ARBA00023027"/>
    </source>
</evidence>
<evidence type="ECO:0000256" key="19">
    <source>
        <dbReference type="PIRNR" id="PIRNR017184"/>
    </source>
</evidence>
<feature type="binding site" evidence="17">
    <location>
        <position position="325"/>
    </location>
    <ligand>
        <name>(6S)-NADPHX</name>
        <dbReference type="ChEBI" id="CHEBI:64076"/>
    </ligand>
</feature>
<comment type="cofactor">
    <cofactor evidence="17">
        <name>Mg(2+)</name>
        <dbReference type="ChEBI" id="CHEBI:18420"/>
    </cofactor>
</comment>
<evidence type="ECO:0000256" key="4">
    <source>
        <dbReference type="ARBA" id="ARBA00009524"/>
    </source>
</evidence>
<comment type="function">
    <text evidence="18">Catalyzes the epimerization of the S- and R-forms of NAD(P)HX, a damaged form of NAD(P)H that is a result of enzymatic or heat-dependent hydration. This is a prerequisite for the S-specific NAD(P)H-hydrate dehydratase to allow the repair of both epimers of NAD(P)HX.</text>
</comment>
<keyword evidence="11 18" id="KW-0413">Isomerase</keyword>
<proteinExistence type="inferred from homology"/>
<reference evidence="22 23" key="1">
    <citation type="journal article" date="2015" name="MBio">
        <title>Genome-Resolved Metagenomic Analysis Reveals Roles for Candidate Phyla and Other Microbial Community Members in Biogeochemical Transformations in Oil Reservoirs.</title>
        <authorList>
            <person name="Hu P."/>
            <person name="Tom L."/>
            <person name="Singh A."/>
            <person name="Thomas B.C."/>
            <person name="Baker B.J."/>
            <person name="Piceno Y.M."/>
            <person name="Andersen G.L."/>
            <person name="Banfield J.F."/>
        </authorList>
    </citation>
    <scope>NUCLEOTIDE SEQUENCE [LARGE SCALE GENOMIC DNA]</scope>
    <source>
        <strain evidence="22">46_26</strain>
    </source>
</reference>
<dbReference type="Pfam" id="PF01256">
    <property type="entry name" value="Carb_kinase"/>
    <property type="match status" value="1"/>
</dbReference>
<dbReference type="InterPro" id="IPR030677">
    <property type="entry name" value="Nnr"/>
</dbReference>
<dbReference type="EMBL" id="LGFG01000159">
    <property type="protein sequence ID" value="KUK22453.1"/>
    <property type="molecule type" value="Genomic_DNA"/>
</dbReference>
<comment type="caution">
    <text evidence="22">The sequence shown here is derived from an EMBL/GenBank/DDBJ whole genome shotgun (WGS) entry which is preliminary data.</text>
</comment>
<comment type="catalytic activity">
    <reaction evidence="2 18 19">
        <text>(6R)-NADPHX = (6S)-NADPHX</text>
        <dbReference type="Rhea" id="RHEA:32227"/>
        <dbReference type="ChEBI" id="CHEBI:64076"/>
        <dbReference type="ChEBI" id="CHEBI:64077"/>
        <dbReference type="EC" id="5.1.99.6"/>
    </reaction>
</comment>
<dbReference type="Gene3D" id="3.40.1190.20">
    <property type="match status" value="1"/>
</dbReference>
<dbReference type="Proteomes" id="UP000058636">
    <property type="component" value="Unassembled WGS sequence"/>
</dbReference>
<evidence type="ECO:0000256" key="9">
    <source>
        <dbReference type="ARBA" id="ARBA00022958"/>
    </source>
</evidence>
<evidence type="ECO:0000256" key="3">
    <source>
        <dbReference type="ARBA" id="ARBA00006001"/>
    </source>
</evidence>
<dbReference type="SUPFAM" id="SSF53613">
    <property type="entry name" value="Ribokinase-like"/>
    <property type="match status" value="1"/>
</dbReference>
<evidence type="ECO:0000256" key="12">
    <source>
        <dbReference type="ARBA" id="ARBA00023239"/>
    </source>
</evidence>
<dbReference type="InterPro" id="IPR004443">
    <property type="entry name" value="YjeF_N_dom"/>
</dbReference>
<dbReference type="PATRIC" id="fig|93930.3.peg.492"/>
<dbReference type="AlphaFoldDB" id="A0A101EPG8"/>
<dbReference type="NCBIfam" id="TIGR00196">
    <property type="entry name" value="yjeF_cterm"/>
    <property type="match status" value="1"/>
</dbReference>
<protein>
    <recommendedName>
        <fullName evidence="19">Bifunctional NAD(P)H-hydrate repair enzyme</fullName>
    </recommendedName>
    <alternativeName>
        <fullName evidence="19">Nicotinamide nucleotide repair protein</fullName>
    </alternativeName>
    <domain>
        <recommendedName>
            <fullName evidence="19">ADP-dependent (S)-NAD(P)H-hydrate dehydratase</fullName>
            <ecNumber evidence="19">4.2.1.136</ecNumber>
        </recommendedName>
        <alternativeName>
            <fullName evidence="19">ADP-dependent NAD(P)HX dehydratase</fullName>
        </alternativeName>
    </domain>
    <domain>
        <recommendedName>
            <fullName evidence="19">NAD(P)H-hydrate epimerase</fullName>
            <ecNumber evidence="19">5.1.99.6</ecNumber>
        </recommendedName>
    </domain>
</protein>
<evidence type="ECO:0000256" key="2">
    <source>
        <dbReference type="ARBA" id="ARBA00000909"/>
    </source>
</evidence>
<evidence type="ECO:0000256" key="17">
    <source>
        <dbReference type="HAMAP-Rule" id="MF_01965"/>
    </source>
</evidence>
<dbReference type="GO" id="GO:0110051">
    <property type="term" value="P:metabolite repair"/>
    <property type="evidence" value="ECO:0007669"/>
    <property type="project" value="TreeGrafter"/>
</dbReference>
<comment type="catalytic activity">
    <reaction evidence="16 17 19">
        <text>(6S)-NADPHX + ADP = AMP + phosphate + NADPH + H(+)</text>
        <dbReference type="Rhea" id="RHEA:32235"/>
        <dbReference type="ChEBI" id="CHEBI:15378"/>
        <dbReference type="ChEBI" id="CHEBI:43474"/>
        <dbReference type="ChEBI" id="CHEBI:57783"/>
        <dbReference type="ChEBI" id="CHEBI:64076"/>
        <dbReference type="ChEBI" id="CHEBI:456215"/>
        <dbReference type="ChEBI" id="CHEBI:456216"/>
        <dbReference type="EC" id="4.2.1.136"/>
    </reaction>
</comment>
<dbReference type="PANTHER" id="PTHR12592">
    <property type="entry name" value="ATP-DEPENDENT (S)-NAD(P)H-HYDRATE DEHYDRATASE FAMILY MEMBER"/>
    <property type="match status" value="1"/>
</dbReference>
<name>A0A101EPG8_9THEM</name>
<keyword evidence="9 18" id="KW-0630">Potassium</keyword>
<comment type="function">
    <text evidence="14 19">Bifunctional enzyme that catalyzes the epimerization of the S- and R-forms of NAD(P)HX and the dehydration of the S-form of NAD(P)HX at the expense of ADP, which is converted to AMP. This allows the repair of both epimers of NAD(P)HX, a damaged form of NAD(P)H that is a result of enzymatic or heat-dependent hydration.</text>
</comment>
<evidence type="ECO:0000256" key="11">
    <source>
        <dbReference type="ARBA" id="ARBA00023235"/>
    </source>
</evidence>
<dbReference type="GO" id="GO:0005524">
    <property type="term" value="F:ATP binding"/>
    <property type="evidence" value="ECO:0007669"/>
    <property type="project" value="UniProtKB-UniRule"/>
</dbReference>
<comment type="catalytic activity">
    <reaction evidence="15 17 19">
        <text>(6S)-NADHX + ADP = AMP + phosphate + NADH + H(+)</text>
        <dbReference type="Rhea" id="RHEA:32223"/>
        <dbReference type="ChEBI" id="CHEBI:15378"/>
        <dbReference type="ChEBI" id="CHEBI:43474"/>
        <dbReference type="ChEBI" id="CHEBI:57945"/>
        <dbReference type="ChEBI" id="CHEBI:64074"/>
        <dbReference type="ChEBI" id="CHEBI:456215"/>
        <dbReference type="ChEBI" id="CHEBI:456216"/>
        <dbReference type="EC" id="4.2.1.136"/>
    </reaction>
</comment>
<sequence length="498" mass="53665">MRVATAQEMKEIDELTIKEYGVDSRILMERAGISVVLAMEEELGNLSDYRFLVLCGGGNNGGDGFVVARNLLGVAKDVLVVFLGKKKTPDCEYNYGLYKKFGGKGVEQFKPSILNEFDVVVDAIFGTGLRGEITGEYAEIINLVNKSGKIVVSVDVPSGIDSNTGKVLGTAVKADLTVTFGVPKIGHILFPGRDLTGKLKVANIGHPVHLIDSINRYVITREMVRSLLPERPRDSHKGTYGKVLIIAGSRLYSGAPVLSGMGSLKVGTGLVKLAVPFPQSLIATSRFPELISVPIDTEKGFFSLQNLQECLELSKDVDVVAIGPGLGNNEHVREFVNEFLKTLEKPAVIDADAINVLDISVLKERKSPAVLTPHPGEMARLVKKTVGDVKYNYELAEEFAKENDCVLVLKSATTIVTDGGRTLFNITGNTGLSKGGSGDVLTGMIAGFMAQGLSPLEASAVSVYLHGFAAELFEQDERGLTASELLRLIPEAIRRLKE</sequence>
<dbReference type="PROSITE" id="PS51385">
    <property type="entry name" value="YJEF_N"/>
    <property type="match status" value="1"/>
</dbReference>
<evidence type="ECO:0000256" key="7">
    <source>
        <dbReference type="ARBA" id="ARBA00022840"/>
    </source>
</evidence>
<evidence type="ECO:0000313" key="23">
    <source>
        <dbReference type="Proteomes" id="UP000058636"/>
    </source>
</evidence>
<dbReference type="GO" id="GO:0052855">
    <property type="term" value="F:ADP-dependent NAD(P)H-hydrate dehydratase activity"/>
    <property type="evidence" value="ECO:0007669"/>
    <property type="project" value="UniProtKB-UniRule"/>
</dbReference>
<feature type="binding site" evidence="17">
    <location>
        <position position="255"/>
    </location>
    <ligand>
        <name>(6S)-NADPHX</name>
        <dbReference type="ChEBI" id="CHEBI:64076"/>
    </ligand>
</feature>
<comment type="similarity">
    <text evidence="18">Belongs to the NnrE/AIBP family.</text>
</comment>
<feature type="binding site" evidence="18">
    <location>
        <begin position="59"/>
        <end position="63"/>
    </location>
    <ligand>
        <name>(6S)-NADPHX</name>
        <dbReference type="ChEBI" id="CHEBI:64076"/>
    </ligand>
</feature>
<keyword evidence="12 17" id="KW-0456">Lyase</keyword>
<evidence type="ECO:0000256" key="18">
    <source>
        <dbReference type="HAMAP-Rule" id="MF_01966"/>
    </source>
</evidence>
<keyword evidence="6 17" id="KW-0547">Nucleotide-binding</keyword>
<evidence type="ECO:0000256" key="14">
    <source>
        <dbReference type="ARBA" id="ARBA00025153"/>
    </source>
</evidence>
<keyword evidence="7 17" id="KW-0067">ATP-binding</keyword>
<comment type="similarity">
    <text evidence="17">Belongs to the NnrD/CARKD family.</text>
</comment>
<comment type="subunit">
    <text evidence="17">Homotetramer.</text>
</comment>
<evidence type="ECO:0000256" key="8">
    <source>
        <dbReference type="ARBA" id="ARBA00022857"/>
    </source>
</evidence>